<gene>
    <name evidence="2" type="ORF">H9710_05960</name>
</gene>
<proteinExistence type="predicted"/>
<feature type="domain" description="Dipicolinate synthase subunit A N-terminal" evidence="1">
    <location>
        <begin position="4"/>
        <end position="102"/>
    </location>
</feature>
<dbReference type="Gene3D" id="3.40.50.720">
    <property type="entry name" value="NAD(P)-binding Rossmann-like Domain"/>
    <property type="match status" value="1"/>
</dbReference>
<evidence type="ECO:0000313" key="2">
    <source>
        <dbReference type="EMBL" id="HJB98109.1"/>
    </source>
</evidence>
<dbReference type="Pfam" id="PF16924">
    <property type="entry name" value="DpaA_N"/>
    <property type="match status" value="1"/>
</dbReference>
<evidence type="ECO:0000259" key="1">
    <source>
        <dbReference type="Pfam" id="PF16924"/>
    </source>
</evidence>
<dbReference type="AlphaFoldDB" id="A0A9D2MVP9"/>
<protein>
    <submittedName>
        <fullName evidence="2">Dipicolinate synthase</fullName>
    </submittedName>
</protein>
<sequence>MGYFGVVGGDRRQLYAARSLEKRGWNVLLAGWEQGEGTEGLHQVSLEEVGRQCENVLLPLPVTRDGLMLHAPFSQAPIPLGDGFARLLSRCRVFVGMAEKLQATSSLWQQIPLLDYAAREEMALGNAFLTAEGAIALAVEKTPGGLWGSRCLVTGFGRIGKALCLDLRGMGAQVACCARKPWDLTAIRALGCKALTYEEMDGPYSVIFNTVPAPVLGERALSRQSEGTVLLELASAPGGIDREAARRWNVPVIDAPSLPGKYSPKASGELIVEAVYHMLHEERRNLQ</sequence>
<comment type="caution">
    <text evidence="2">The sequence shown here is derived from an EMBL/GenBank/DDBJ whole genome shotgun (WGS) entry which is preliminary data.</text>
</comment>
<name>A0A9D2MVP9_9FIRM</name>
<reference evidence="2" key="1">
    <citation type="journal article" date="2021" name="PeerJ">
        <title>Extensive microbial diversity within the chicken gut microbiome revealed by metagenomics and culture.</title>
        <authorList>
            <person name="Gilroy R."/>
            <person name="Ravi A."/>
            <person name="Getino M."/>
            <person name="Pursley I."/>
            <person name="Horton D.L."/>
            <person name="Alikhan N.F."/>
            <person name="Baker D."/>
            <person name="Gharbi K."/>
            <person name="Hall N."/>
            <person name="Watson M."/>
            <person name="Adriaenssens E.M."/>
            <person name="Foster-Nyarko E."/>
            <person name="Jarju S."/>
            <person name="Secka A."/>
            <person name="Antonio M."/>
            <person name="Oren A."/>
            <person name="Chaudhuri R.R."/>
            <person name="La Ragione R."/>
            <person name="Hildebrand F."/>
            <person name="Pallen M.J."/>
        </authorList>
    </citation>
    <scope>NUCLEOTIDE SEQUENCE</scope>
    <source>
        <strain evidence="2">CHK185-1770</strain>
    </source>
</reference>
<dbReference type="Proteomes" id="UP000826793">
    <property type="component" value="Unassembled WGS sequence"/>
</dbReference>
<accession>A0A9D2MVP9</accession>
<dbReference type="InterPro" id="IPR031629">
    <property type="entry name" value="DpaA_N"/>
</dbReference>
<dbReference type="InterPro" id="IPR036291">
    <property type="entry name" value="NAD(P)-bd_dom_sf"/>
</dbReference>
<evidence type="ECO:0000313" key="3">
    <source>
        <dbReference type="Proteomes" id="UP000826793"/>
    </source>
</evidence>
<organism evidence="2 3">
    <name type="scientific">Candidatus Acutalibacter pullicola</name>
    <dbReference type="NCBI Taxonomy" id="2838417"/>
    <lineage>
        <taxon>Bacteria</taxon>
        <taxon>Bacillati</taxon>
        <taxon>Bacillota</taxon>
        <taxon>Clostridia</taxon>
        <taxon>Eubacteriales</taxon>
        <taxon>Acutalibacteraceae</taxon>
        <taxon>Acutalibacter</taxon>
    </lineage>
</organism>
<dbReference type="SUPFAM" id="SSF51735">
    <property type="entry name" value="NAD(P)-binding Rossmann-fold domains"/>
    <property type="match status" value="1"/>
</dbReference>
<dbReference type="EMBL" id="DWXG01000046">
    <property type="protein sequence ID" value="HJB98109.1"/>
    <property type="molecule type" value="Genomic_DNA"/>
</dbReference>
<reference evidence="2" key="2">
    <citation type="submission" date="2021-04" db="EMBL/GenBank/DDBJ databases">
        <authorList>
            <person name="Gilroy R."/>
        </authorList>
    </citation>
    <scope>NUCLEOTIDE SEQUENCE</scope>
    <source>
        <strain evidence="2">CHK185-1770</strain>
    </source>
</reference>